<keyword evidence="2" id="KW-0805">Transcription regulation</keyword>
<dbReference type="Pfam" id="PF13377">
    <property type="entry name" value="Peripla_BP_3"/>
    <property type="match status" value="1"/>
</dbReference>
<dbReference type="InterPro" id="IPR036388">
    <property type="entry name" value="WH-like_DNA-bd_sf"/>
</dbReference>
<evidence type="ECO:0000256" key="1">
    <source>
        <dbReference type="ARBA" id="ARBA00022491"/>
    </source>
</evidence>
<dbReference type="GeneID" id="58717867"/>
<dbReference type="InterPro" id="IPR028082">
    <property type="entry name" value="Peripla_BP_I"/>
</dbReference>
<dbReference type="Proteomes" id="UP000029844">
    <property type="component" value="Unassembled WGS sequence"/>
</dbReference>
<dbReference type="EMBL" id="JNFA01000024">
    <property type="protein sequence ID" value="KGL40389.1"/>
    <property type="molecule type" value="Genomic_DNA"/>
</dbReference>
<proteinExistence type="predicted"/>
<evidence type="ECO:0000313" key="7">
    <source>
        <dbReference type="Proteomes" id="UP000029844"/>
    </source>
</evidence>
<dbReference type="STRING" id="1552123.EP57_10855"/>
<dbReference type="GO" id="GO:0003700">
    <property type="term" value="F:DNA-binding transcription factor activity"/>
    <property type="evidence" value="ECO:0007669"/>
    <property type="project" value="InterPro"/>
</dbReference>
<dbReference type="SUPFAM" id="SSF46785">
    <property type="entry name" value="Winged helix' DNA-binding domain"/>
    <property type="match status" value="1"/>
</dbReference>
<dbReference type="OrthoDB" id="9799482at2"/>
<dbReference type="CDD" id="cd07377">
    <property type="entry name" value="WHTH_GntR"/>
    <property type="match status" value="1"/>
</dbReference>
<evidence type="ECO:0000259" key="5">
    <source>
        <dbReference type="PROSITE" id="PS50949"/>
    </source>
</evidence>
<evidence type="ECO:0000256" key="2">
    <source>
        <dbReference type="ARBA" id="ARBA00023015"/>
    </source>
</evidence>
<gene>
    <name evidence="6" type="ORF">EP57_10855</name>
</gene>
<dbReference type="eggNOG" id="COG1609">
    <property type="taxonomic scope" value="Bacteria"/>
</dbReference>
<dbReference type="SUPFAM" id="SSF53822">
    <property type="entry name" value="Periplasmic binding protein-like I"/>
    <property type="match status" value="1"/>
</dbReference>
<dbReference type="RefSeq" id="WP_036086575.1">
    <property type="nucleotide sequence ID" value="NZ_CBCSHQ010000002.1"/>
</dbReference>
<keyword evidence="1" id="KW-0678">Repressor</keyword>
<dbReference type="Pfam" id="PF00392">
    <property type="entry name" value="GntR"/>
    <property type="match status" value="1"/>
</dbReference>
<dbReference type="Gene3D" id="1.10.10.10">
    <property type="entry name" value="Winged helix-like DNA-binding domain superfamily/Winged helix DNA-binding domain"/>
    <property type="match status" value="1"/>
</dbReference>
<reference evidence="6 7" key="1">
    <citation type="submission" date="2014-05" db="EMBL/GenBank/DDBJ databases">
        <title>Novel Listeriaceae from food processing environments.</title>
        <authorList>
            <person name="den Bakker H.C."/>
        </authorList>
    </citation>
    <scope>NUCLEOTIDE SEQUENCE [LARGE SCALE GENOMIC DNA]</scope>
    <source>
        <strain evidence="6 7">FSL A5-0281</strain>
    </source>
</reference>
<evidence type="ECO:0000313" key="6">
    <source>
        <dbReference type="EMBL" id="KGL40389.1"/>
    </source>
</evidence>
<dbReference type="Gene3D" id="3.40.50.2300">
    <property type="match status" value="2"/>
</dbReference>
<evidence type="ECO:0000256" key="3">
    <source>
        <dbReference type="ARBA" id="ARBA00023125"/>
    </source>
</evidence>
<keyword evidence="3" id="KW-0238">DNA-binding</keyword>
<dbReference type="SMART" id="SM00345">
    <property type="entry name" value="HTH_GNTR"/>
    <property type="match status" value="1"/>
</dbReference>
<dbReference type="GO" id="GO:0000976">
    <property type="term" value="F:transcription cis-regulatory region binding"/>
    <property type="evidence" value="ECO:0007669"/>
    <property type="project" value="TreeGrafter"/>
</dbReference>
<organism evidence="6 7">
    <name type="scientific">Listeria booriae</name>
    <dbReference type="NCBI Taxonomy" id="1552123"/>
    <lineage>
        <taxon>Bacteria</taxon>
        <taxon>Bacillati</taxon>
        <taxon>Bacillota</taxon>
        <taxon>Bacilli</taxon>
        <taxon>Bacillales</taxon>
        <taxon>Listeriaceae</taxon>
        <taxon>Listeria</taxon>
    </lineage>
</organism>
<dbReference type="CDD" id="cd06267">
    <property type="entry name" value="PBP1_LacI_sugar_binding-like"/>
    <property type="match status" value="1"/>
</dbReference>
<dbReference type="PRINTS" id="PR00035">
    <property type="entry name" value="HTHGNTR"/>
</dbReference>
<dbReference type="PANTHER" id="PTHR30146:SF95">
    <property type="entry name" value="RIBOSE OPERON REPRESSOR"/>
    <property type="match status" value="1"/>
</dbReference>
<comment type="caution">
    <text evidence="6">The sequence shown here is derived from an EMBL/GenBank/DDBJ whole genome shotgun (WGS) entry which is preliminary data.</text>
</comment>
<dbReference type="PANTHER" id="PTHR30146">
    <property type="entry name" value="LACI-RELATED TRANSCRIPTIONAL REPRESSOR"/>
    <property type="match status" value="1"/>
</dbReference>
<dbReference type="InterPro" id="IPR036390">
    <property type="entry name" value="WH_DNA-bd_sf"/>
</dbReference>
<evidence type="ECO:0000256" key="4">
    <source>
        <dbReference type="ARBA" id="ARBA00023163"/>
    </source>
</evidence>
<sequence length="358" mass="39679">MKNGTKPMYQQISDDLKRQIATGELAVGAKLPTEMELTKVYKVSRITTKRAVEILAEDGLIIRRPGRGSFVLGESQKYERKQTAMFGAVVAGIAAPFGQCLIETLSEEVWEREGSLLLLQSHGKPDLEADAILKLKQLDVDGLLIWPSAGEYLGAEILQLIVDRYPFVLIDRQVKGMETKSVGTNNVKMTKEALAYLFSQGHRDIGFVSMEPSFNSSVEERLEGFIESHADQGIAIQRGAWLVDANTELLQEQLADLLQRNPTLTALFVTEYELAVRVWESLQSLGYRVPTDISLICFDSPEELAGGVCFTHVKQDEVAIAKEAVALLKRAIEGYAKPERVLLDGELVLGDTVVVRKQ</sequence>
<accession>A0A099W3H1</accession>
<dbReference type="AlphaFoldDB" id="A0A099W3H1"/>
<dbReference type="InterPro" id="IPR046335">
    <property type="entry name" value="LacI/GalR-like_sensor"/>
</dbReference>
<keyword evidence="7" id="KW-1185">Reference proteome</keyword>
<dbReference type="InterPro" id="IPR000524">
    <property type="entry name" value="Tscrpt_reg_HTH_GntR"/>
</dbReference>
<dbReference type="PROSITE" id="PS50949">
    <property type="entry name" value="HTH_GNTR"/>
    <property type="match status" value="1"/>
</dbReference>
<feature type="domain" description="HTH gntR-type" evidence="5">
    <location>
        <begin position="6"/>
        <end position="74"/>
    </location>
</feature>
<keyword evidence="4" id="KW-0804">Transcription</keyword>
<protein>
    <recommendedName>
        <fullName evidence="5">HTH gntR-type domain-containing protein</fullName>
    </recommendedName>
</protein>
<name>A0A099W3H1_9LIST</name>